<feature type="transmembrane region" description="Helical" evidence="8">
    <location>
        <begin position="124"/>
        <end position="146"/>
    </location>
</feature>
<comment type="caution">
    <text evidence="9">The sequence shown here is derived from an EMBL/GenBank/DDBJ whole genome shotgun (WGS) entry which is preliminary data.</text>
</comment>
<dbReference type="PROSITE" id="PS00872">
    <property type="entry name" value="NA_GALACTOSIDE_SYMP"/>
    <property type="match status" value="1"/>
</dbReference>
<evidence type="ECO:0000256" key="7">
    <source>
        <dbReference type="ARBA" id="ARBA00023136"/>
    </source>
</evidence>
<dbReference type="RefSeq" id="WP_174879586.1">
    <property type="nucleotide sequence ID" value="NZ_CADEPK010000032.1"/>
</dbReference>
<keyword evidence="4 8" id="KW-0812">Transmembrane</keyword>
<feature type="transmembrane region" description="Helical" evidence="8">
    <location>
        <begin position="166"/>
        <end position="186"/>
    </location>
</feature>
<keyword evidence="10" id="KW-1185">Reference proteome</keyword>
<dbReference type="Gene3D" id="1.20.1250.20">
    <property type="entry name" value="MFS general substrate transporter like domains"/>
    <property type="match status" value="2"/>
</dbReference>
<feature type="transmembrane region" description="Helical" evidence="8">
    <location>
        <begin position="387"/>
        <end position="405"/>
    </location>
</feature>
<feature type="transmembrane region" description="Helical" evidence="8">
    <location>
        <begin position="417"/>
        <end position="439"/>
    </location>
</feature>
<evidence type="ECO:0000256" key="8">
    <source>
        <dbReference type="SAM" id="Phobius"/>
    </source>
</evidence>
<dbReference type="CDD" id="cd17332">
    <property type="entry name" value="MFS_MelB_like"/>
    <property type="match status" value="1"/>
</dbReference>
<feature type="transmembrane region" description="Helical" evidence="8">
    <location>
        <begin position="25"/>
        <end position="47"/>
    </location>
</feature>
<keyword evidence="6 8" id="KW-1133">Transmembrane helix</keyword>
<dbReference type="InterPro" id="IPR036259">
    <property type="entry name" value="MFS_trans_sf"/>
</dbReference>
<accession>A0ABT9YVK2</accession>
<dbReference type="PANTHER" id="PTHR11328">
    <property type="entry name" value="MAJOR FACILITATOR SUPERFAMILY DOMAIN-CONTAINING PROTEIN"/>
    <property type="match status" value="1"/>
</dbReference>
<reference evidence="9 10" key="1">
    <citation type="submission" date="2023-07" db="EMBL/GenBank/DDBJ databases">
        <title>Genomic Encyclopedia of Type Strains, Phase IV (KMG-IV): sequencing the most valuable type-strain genomes for metagenomic binning, comparative biology and taxonomic classification.</title>
        <authorList>
            <person name="Goeker M."/>
        </authorList>
    </citation>
    <scope>NUCLEOTIDE SEQUENCE [LARGE SCALE GENOMIC DNA]</scope>
    <source>
        <strain evidence="9 10">DSM 17723</strain>
    </source>
</reference>
<evidence type="ECO:0000313" key="9">
    <source>
        <dbReference type="EMBL" id="MDQ0224020.1"/>
    </source>
</evidence>
<dbReference type="NCBIfam" id="TIGR00792">
    <property type="entry name" value="gph"/>
    <property type="match status" value="1"/>
</dbReference>
<evidence type="ECO:0000256" key="2">
    <source>
        <dbReference type="ARBA" id="ARBA00022448"/>
    </source>
</evidence>
<dbReference type="Proteomes" id="UP001232245">
    <property type="component" value="Unassembled WGS sequence"/>
</dbReference>
<feature type="transmembrane region" description="Helical" evidence="8">
    <location>
        <begin position="198"/>
        <end position="217"/>
    </location>
</feature>
<gene>
    <name evidence="9" type="ORF">J2S02_000342</name>
</gene>
<sequence>METVKKYNLYYERTQKTELKKRETASYIGGGLGNSLLSGLINVYLMIYATDVFGVSALAVGTIFFIAKIVDAISDPIAGIIVDRTRTPFGKFRPYLVVSSIAWVLLTIFLFNGPDLSDSGKFTYLLAVYILWGLAFTFFDVPYWSFSTVMTQDETKRTRLVSIARVSTLVGMILLMLAGGPIVAYIDGINPGRGYSNLAIIASVLALIVMLVMAFTCKERVKSSSQAVSLRSTFSYLKMNRPLQLTLLSAFLGLSMPISQSLSVYFAVNNLGNISYMAMLNIPALLIVPLIPMIVPALTKRFEKKYIFLACTIANAITLLILFVVGYDHLPFVFILNGITLFFALINSTIISLFIADAIDYGEWKTGNRFEAISFAVQSFTSKCQGAISGLLVGFILTFIGYQAASQSQTPETVDGIFLGFTVVPAIVGIIAAIPILFIKFSGKVRESALDEIKQRRTSIDN</sequence>
<protein>
    <submittedName>
        <fullName evidence="9">Sugar (Glycoside-pentoside-hexuronide) transporter</fullName>
    </submittedName>
</protein>
<feature type="transmembrane region" description="Helical" evidence="8">
    <location>
        <begin position="333"/>
        <end position="356"/>
    </location>
</feature>
<keyword evidence="5" id="KW-0769">Symport</keyword>
<evidence type="ECO:0000256" key="1">
    <source>
        <dbReference type="ARBA" id="ARBA00004651"/>
    </source>
</evidence>
<dbReference type="InterPro" id="IPR018043">
    <property type="entry name" value="Na/Gal_symport_CS"/>
</dbReference>
<evidence type="ECO:0000256" key="6">
    <source>
        <dbReference type="ARBA" id="ARBA00022989"/>
    </source>
</evidence>
<dbReference type="PANTHER" id="PTHR11328:SF24">
    <property type="entry name" value="MAJOR FACILITATOR SUPERFAMILY (MFS) PROFILE DOMAIN-CONTAINING PROTEIN"/>
    <property type="match status" value="1"/>
</dbReference>
<feature type="transmembrane region" description="Helical" evidence="8">
    <location>
        <begin position="245"/>
        <end position="268"/>
    </location>
</feature>
<feature type="transmembrane region" description="Helical" evidence="8">
    <location>
        <begin position="307"/>
        <end position="327"/>
    </location>
</feature>
<dbReference type="InterPro" id="IPR039672">
    <property type="entry name" value="MFS_2"/>
</dbReference>
<proteinExistence type="predicted"/>
<dbReference type="Pfam" id="PF13347">
    <property type="entry name" value="MFS_2"/>
    <property type="match status" value="1"/>
</dbReference>
<feature type="transmembrane region" description="Helical" evidence="8">
    <location>
        <begin position="94"/>
        <end position="112"/>
    </location>
</feature>
<keyword evidence="7 8" id="KW-0472">Membrane</keyword>
<evidence type="ECO:0000256" key="4">
    <source>
        <dbReference type="ARBA" id="ARBA00022692"/>
    </source>
</evidence>
<evidence type="ECO:0000256" key="5">
    <source>
        <dbReference type="ARBA" id="ARBA00022847"/>
    </source>
</evidence>
<dbReference type="InterPro" id="IPR001927">
    <property type="entry name" value="Na/Gal_symport"/>
</dbReference>
<feature type="transmembrane region" description="Helical" evidence="8">
    <location>
        <begin position="53"/>
        <end position="73"/>
    </location>
</feature>
<name>A0ABT9YVK2_9BACI</name>
<dbReference type="EMBL" id="JAUSTZ010000001">
    <property type="protein sequence ID" value="MDQ0224020.1"/>
    <property type="molecule type" value="Genomic_DNA"/>
</dbReference>
<keyword evidence="2" id="KW-0813">Transport</keyword>
<evidence type="ECO:0000256" key="3">
    <source>
        <dbReference type="ARBA" id="ARBA00022475"/>
    </source>
</evidence>
<keyword evidence="3" id="KW-1003">Cell membrane</keyword>
<organism evidence="9 10">
    <name type="scientific">Metabacillus niabensis</name>
    <dbReference type="NCBI Taxonomy" id="324854"/>
    <lineage>
        <taxon>Bacteria</taxon>
        <taxon>Bacillati</taxon>
        <taxon>Bacillota</taxon>
        <taxon>Bacilli</taxon>
        <taxon>Bacillales</taxon>
        <taxon>Bacillaceae</taxon>
        <taxon>Metabacillus</taxon>
    </lineage>
</organism>
<feature type="transmembrane region" description="Helical" evidence="8">
    <location>
        <begin position="274"/>
        <end position="295"/>
    </location>
</feature>
<dbReference type="SUPFAM" id="SSF103473">
    <property type="entry name" value="MFS general substrate transporter"/>
    <property type="match status" value="1"/>
</dbReference>
<comment type="subcellular location">
    <subcellularLocation>
        <location evidence="1">Cell membrane</location>
        <topology evidence="1">Multi-pass membrane protein</topology>
    </subcellularLocation>
</comment>
<evidence type="ECO:0000313" key="10">
    <source>
        <dbReference type="Proteomes" id="UP001232245"/>
    </source>
</evidence>